<name>A0A0F7SPF7_PHARH</name>
<keyword evidence="1 3" id="KW-0378">Hydrolase</keyword>
<dbReference type="PANTHER" id="PTHR48081">
    <property type="entry name" value="AB HYDROLASE SUPERFAMILY PROTEIN C4A8.06C"/>
    <property type="match status" value="1"/>
</dbReference>
<dbReference type="AlphaFoldDB" id="A0A0F7SPF7"/>
<evidence type="ECO:0000259" key="2">
    <source>
        <dbReference type="Pfam" id="PF20434"/>
    </source>
</evidence>
<organism evidence="3">
    <name type="scientific">Phaffia rhodozyma</name>
    <name type="common">Yeast</name>
    <name type="synonym">Xanthophyllomyces dendrorhous</name>
    <dbReference type="NCBI Taxonomy" id="264483"/>
    <lineage>
        <taxon>Eukaryota</taxon>
        <taxon>Fungi</taxon>
        <taxon>Dikarya</taxon>
        <taxon>Basidiomycota</taxon>
        <taxon>Agaricomycotina</taxon>
        <taxon>Tremellomycetes</taxon>
        <taxon>Cystofilobasidiales</taxon>
        <taxon>Mrakiaceae</taxon>
        <taxon>Phaffia</taxon>
    </lineage>
</organism>
<reference evidence="3" key="1">
    <citation type="submission" date="2014-08" db="EMBL/GenBank/DDBJ databases">
        <authorList>
            <person name="Sharma Rahul"/>
            <person name="Thines Marco"/>
        </authorList>
    </citation>
    <scope>NUCLEOTIDE SEQUENCE</scope>
</reference>
<accession>A0A0F7SPF7</accession>
<dbReference type="EMBL" id="LN483142">
    <property type="protein sequence ID" value="CED83296.1"/>
    <property type="molecule type" value="Genomic_DNA"/>
</dbReference>
<sequence>MAIPPPSTFIYKVDPSGHSIGCDVYVPSEDQATLFPNGAPILLFIRMSGFMCFSRSTAGPHWWQSGTKRGYVVVNLDHRLAPQTKIDGIYQDIADACRWARDTLPSLIPHIAVYTSKLIVAGGSAGGHLALLAGSYLEPKPLAIISLYALADPTVEGVDAKTFPNPPRGRTQLIELDEVEESLDEHGPVVSASQEDDIDLETCSYKNRGAAMFYLAQEGLLYPKVYGTTNVQEIRERWSVPWLINQLGPDEDFPPTFLIHSESDSYNHYTQSTAVYDSLVQHHQRQRPQSAPGESSLAHKLWIVTDEESPFDTTKGKHLEHSFDSLQMAQDETGDLDKIFARKVWDEFLSGLVRS</sequence>
<dbReference type="GO" id="GO:0016787">
    <property type="term" value="F:hydrolase activity"/>
    <property type="evidence" value="ECO:0007669"/>
    <property type="project" value="UniProtKB-KW"/>
</dbReference>
<dbReference type="PANTHER" id="PTHR48081:SF3">
    <property type="entry name" value="ALPHA_BETA HYDROLASE FOLD-3 DOMAIN-CONTAINING PROTEIN"/>
    <property type="match status" value="1"/>
</dbReference>
<dbReference type="Pfam" id="PF20434">
    <property type="entry name" value="BD-FAE"/>
    <property type="match status" value="1"/>
</dbReference>
<dbReference type="SUPFAM" id="SSF53474">
    <property type="entry name" value="alpha/beta-Hydrolases"/>
    <property type="match status" value="1"/>
</dbReference>
<evidence type="ECO:0000313" key="3">
    <source>
        <dbReference type="EMBL" id="CED83296.1"/>
    </source>
</evidence>
<proteinExistence type="predicted"/>
<feature type="domain" description="BD-FAE-like" evidence="2">
    <location>
        <begin position="23"/>
        <end position="135"/>
    </location>
</feature>
<dbReference type="InterPro" id="IPR049492">
    <property type="entry name" value="BD-FAE-like_dom"/>
</dbReference>
<dbReference type="Gene3D" id="3.40.50.1820">
    <property type="entry name" value="alpha/beta hydrolase"/>
    <property type="match status" value="1"/>
</dbReference>
<dbReference type="InterPro" id="IPR029058">
    <property type="entry name" value="AB_hydrolase_fold"/>
</dbReference>
<dbReference type="InterPro" id="IPR050300">
    <property type="entry name" value="GDXG_lipolytic_enzyme"/>
</dbReference>
<protein>
    <submittedName>
        <fullName evidence="3">Alpha/beta hydrolase fold-3</fullName>
    </submittedName>
</protein>
<evidence type="ECO:0000256" key="1">
    <source>
        <dbReference type="ARBA" id="ARBA00022801"/>
    </source>
</evidence>